<feature type="transmembrane region" description="Helical" evidence="6">
    <location>
        <begin position="204"/>
        <end position="225"/>
    </location>
</feature>
<evidence type="ECO:0000256" key="3">
    <source>
        <dbReference type="ARBA" id="ARBA00022989"/>
    </source>
</evidence>
<dbReference type="SMART" id="SM00014">
    <property type="entry name" value="acidPPc"/>
    <property type="match status" value="1"/>
</dbReference>
<comment type="caution">
    <text evidence="8">The sequence shown here is derived from an EMBL/GenBank/DDBJ whole genome shotgun (WGS) entry which is preliminary data.</text>
</comment>
<evidence type="ECO:0000256" key="4">
    <source>
        <dbReference type="ARBA" id="ARBA00023136"/>
    </source>
</evidence>
<evidence type="ECO:0000256" key="2">
    <source>
        <dbReference type="ARBA" id="ARBA00022692"/>
    </source>
</evidence>
<dbReference type="InterPro" id="IPR036938">
    <property type="entry name" value="PAP2/HPO_sf"/>
</dbReference>
<dbReference type="PANTHER" id="PTHR31310">
    <property type="match status" value="1"/>
</dbReference>
<evidence type="ECO:0000256" key="1">
    <source>
        <dbReference type="ARBA" id="ARBA00004141"/>
    </source>
</evidence>
<dbReference type="InterPro" id="IPR000326">
    <property type="entry name" value="PAP2/HPO"/>
</dbReference>
<dbReference type="CDD" id="cd03386">
    <property type="entry name" value="PAP2_Aur1_like"/>
    <property type="match status" value="1"/>
</dbReference>
<dbReference type="SUPFAM" id="SSF48317">
    <property type="entry name" value="Acid phosphatase/Vanadium-dependent haloperoxidase"/>
    <property type="match status" value="1"/>
</dbReference>
<feature type="compositionally biased region" description="Basic and acidic residues" evidence="5">
    <location>
        <begin position="391"/>
        <end position="409"/>
    </location>
</feature>
<evidence type="ECO:0000313" key="8">
    <source>
        <dbReference type="EMBL" id="KAG7563033.1"/>
    </source>
</evidence>
<feature type="domain" description="Phosphatidic acid phosphatase type 2/haloperoxidase" evidence="7">
    <location>
        <begin position="194"/>
        <end position="334"/>
    </location>
</feature>
<comment type="subcellular location">
    <subcellularLocation>
        <location evidence="1">Membrane</location>
        <topology evidence="1">Multi-pass membrane protein</topology>
    </subcellularLocation>
</comment>
<keyword evidence="2 6" id="KW-0812">Transmembrane</keyword>
<protein>
    <recommendedName>
        <fullName evidence="7">Phosphatidic acid phosphatase type 2/haloperoxidase domain-containing protein</fullName>
    </recommendedName>
</protein>
<evidence type="ECO:0000256" key="6">
    <source>
        <dbReference type="SAM" id="Phobius"/>
    </source>
</evidence>
<dbReference type="InterPro" id="IPR026841">
    <property type="entry name" value="Aur1/Ipt1"/>
</dbReference>
<evidence type="ECO:0000313" key="9">
    <source>
        <dbReference type="Proteomes" id="UP000812966"/>
    </source>
</evidence>
<dbReference type="GO" id="GO:0006676">
    <property type="term" value="P:mannosyl diphosphorylinositol ceramide metabolic process"/>
    <property type="evidence" value="ECO:0007669"/>
    <property type="project" value="TreeGrafter"/>
</dbReference>
<proteinExistence type="predicted"/>
<accession>A0A8K0JPG6</accession>
<dbReference type="EMBL" id="JABELV010000022">
    <property type="protein sequence ID" value="KAG7563033.1"/>
    <property type="molecule type" value="Genomic_DNA"/>
</dbReference>
<evidence type="ECO:0000256" key="5">
    <source>
        <dbReference type="SAM" id="MobiDB-lite"/>
    </source>
</evidence>
<feature type="transmembrane region" description="Helical" evidence="6">
    <location>
        <begin position="61"/>
        <end position="83"/>
    </location>
</feature>
<dbReference type="PANTHER" id="PTHR31310:SF11">
    <property type="entry name" value="INOSITOL PHOSPHORYLCERAMIDE SYNTHASE CATALYTIC SUBUNIT AUR1"/>
    <property type="match status" value="1"/>
</dbReference>
<dbReference type="Gene3D" id="1.20.144.10">
    <property type="entry name" value="Phosphatidic acid phosphatase type 2/haloperoxidase"/>
    <property type="match status" value="1"/>
</dbReference>
<evidence type="ECO:0000259" key="7">
    <source>
        <dbReference type="SMART" id="SM00014"/>
    </source>
</evidence>
<feature type="transmembrane region" description="Helical" evidence="6">
    <location>
        <begin position="315"/>
        <end position="334"/>
    </location>
</feature>
<feature type="transmembrane region" description="Helical" evidence="6">
    <location>
        <begin position="95"/>
        <end position="124"/>
    </location>
</feature>
<organism evidence="8 9">
    <name type="scientific">Filobasidium floriforme</name>
    <dbReference type="NCBI Taxonomy" id="5210"/>
    <lineage>
        <taxon>Eukaryota</taxon>
        <taxon>Fungi</taxon>
        <taxon>Dikarya</taxon>
        <taxon>Basidiomycota</taxon>
        <taxon>Agaricomycotina</taxon>
        <taxon>Tremellomycetes</taxon>
        <taxon>Filobasidiales</taxon>
        <taxon>Filobasidiaceae</taxon>
        <taxon>Filobasidium</taxon>
    </lineage>
</organism>
<keyword evidence="3 6" id="KW-1133">Transmembrane helix</keyword>
<keyword evidence="9" id="KW-1185">Reference proteome</keyword>
<name>A0A8K0JPG6_9TREE</name>
<dbReference type="Proteomes" id="UP000812966">
    <property type="component" value="Unassembled WGS sequence"/>
</dbReference>
<dbReference type="AlphaFoldDB" id="A0A8K0JPG6"/>
<dbReference type="InterPro" id="IPR052185">
    <property type="entry name" value="IPC_Synthase-Related"/>
</dbReference>
<dbReference type="GO" id="GO:0016020">
    <property type="term" value="C:membrane"/>
    <property type="evidence" value="ECO:0007669"/>
    <property type="project" value="UniProtKB-SubCell"/>
</dbReference>
<feature type="transmembrane region" description="Helical" evidence="6">
    <location>
        <begin position="173"/>
        <end position="192"/>
    </location>
</feature>
<sequence length="409" mass="45500">MVLAPFARLFRTLRIPVPTNMATTAANPLSSLVAHIIAGLKRLDTSMDPRKTIGILRQYQFTIYNTALWAGLAILACVNLYIMDSRLLKVLIPTAYLAAILIPATSQFFFPATPVLMWVLTFFCARYIPSSWRPDIHVVLLPTLESVLYGANISDLLTRFTHPVLDILAWLPYGVGHFAIPGIIALVLWTFAPKGSAQFFGKAFGFMNLVGVLCQIFFPCAAPWYEIIHGLVPANYSMPGSPGGLMRIDRIFGSKGYTNTFGSAPLVFGAFPSLHSGCATMDALFLTHFFPKYRYAYWTYVGVLYWSTMYLTHHYLIDVVGGGCLALASFFYFMPKEFKDLASGIDWEAEGTHGGQYDRVGQEQDELDLDEEIRQLDGNHVEPESTASTKEALRGKNARDGSREDSQLV</sequence>
<dbReference type="GO" id="GO:0070916">
    <property type="term" value="C:inositol phosphoceramide synthase complex"/>
    <property type="evidence" value="ECO:0007669"/>
    <property type="project" value="TreeGrafter"/>
</dbReference>
<keyword evidence="4 6" id="KW-0472">Membrane</keyword>
<reference evidence="8" key="1">
    <citation type="submission" date="2020-04" db="EMBL/GenBank/DDBJ databases">
        <title>Analysis of mating type loci in Filobasidium floriforme.</title>
        <authorList>
            <person name="Nowrousian M."/>
        </authorList>
    </citation>
    <scope>NUCLEOTIDE SEQUENCE</scope>
    <source>
        <strain evidence="8">CBS 6242</strain>
    </source>
</reference>
<dbReference type="OrthoDB" id="5784at2759"/>
<feature type="region of interest" description="Disordered" evidence="5">
    <location>
        <begin position="376"/>
        <end position="409"/>
    </location>
</feature>
<dbReference type="GO" id="GO:0030148">
    <property type="term" value="P:sphingolipid biosynthetic process"/>
    <property type="evidence" value="ECO:0007669"/>
    <property type="project" value="TreeGrafter"/>
</dbReference>
<gene>
    <name evidence="8" type="ORF">FFLO_01591</name>
</gene>
<dbReference type="Pfam" id="PF14378">
    <property type="entry name" value="PAP2_3"/>
    <property type="match status" value="1"/>
</dbReference>